<feature type="transmembrane region" description="Helical" evidence="7">
    <location>
        <begin position="385"/>
        <end position="402"/>
    </location>
</feature>
<feature type="transmembrane region" description="Helical" evidence="7">
    <location>
        <begin position="75"/>
        <end position="95"/>
    </location>
</feature>
<keyword evidence="6 7" id="KW-0472">Membrane</keyword>
<dbReference type="NCBIfam" id="NF037981">
    <property type="entry name" value="NCS2_1"/>
    <property type="match status" value="1"/>
</dbReference>
<evidence type="ECO:0000256" key="3">
    <source>
        <dbReference type="ARBA" id="ARBA00022448"/>
    </source>
</evidence>
<feature type="transmembrane region" description="Helical" evidence="7">
    <location>
        <begin position="170"/>
        <end position="189"/>
    </location>
</feature>
<organism evidence="8 9">
    <name type="scientific">Bacillus thermozeamaize</name>
    <dbReference type="NCBI Taxonomy" id="230954"/>
    <lineage>
        <taxon>Bacteria</taxon>
        <taxon>Bacillati</taxon>
        <taxon>Bacillota</taxon>
        <taxon>Bacilli</taxon>
        <taxon>Bacillales</taxon>
        <taxon>Bacillaceae</taxon>
        <taxon>Bacillus</taxon>
    </lineage>
</organism>
<feature type="transmembrane region" description="Helical" evidence="7">
    <location>
        <begin position="42"/>
        <end position="63"/>
    </location>
</feature>
<comment type="caution">
    <text evidence="8">The sequence shown here is derived from an EMBL/GenBank/DDBJ whole genome shotgun (WGS) entry which is preliminary data.</text>
</comment>
<evidence type="ECO:0000313" key="8">
    <source>
        <dbReference type="EMBL" id="OUM86173.1"/>
    </source>
</evidence>
<evidence type="ECO:0000256" key="4">
    <source>
        <dbReference type="ARBA" id="ARBA00022692"/>
    </source>
</evidence>
<evidence type="ECO:0000256" key="5">
    <source>
        <dbReference type="ARBA" id="ARBA00022989"/>
    </source>
</evidence>
<dbReference type="AlphaFoldDB" id="A0A1Y3PFT9"/>
<keyword evidence="5 7" id="KW-1133">Transmembrane helix</keyword>
<evidence type="ECO:0000256" key="7">
    <source>
        <dbReference type="SAM" id="Phobius"/>
    </source>
</evidence>
<feature type="transmembrane region" description="Helical" evidence="7">
    <location>
        <begin position="321"/>
        <end position="340"/>
    </location>
</feature>
<dbReference type="PANTHER" id="PTHR42810:SF6">
    <property type="entry name" value="PURINE PERMEASE YBBY-RELATED"/>
    <property type="match status" value="1"/>
</dbReference>
<dbReference type="GO" id="GO:0042907">
    <property type="term" value="F:xanthine transmembrane transporter activity"/>
    <property type="evidence" value="ECO:0007669"/>
    <property type="project" value="TreeGrafter"/>
</dbReference>
<dbReference type="GO" id="GO:0005886">
    <property type="term" value="C:plasma membrane"/>
    <property type="evidence" value="ECO:0007669"/>
    <property type="project" value="TreeGrafter"/>
</dbReference>
<dbReference type="Pfam" id="PF00860">
    <property type="entry name" value="Xan_ur_permease"/>
    <property type="match status" value="1"/>
</dbReference>
<comment type="subcellular location">
    <subcellularLocation>
        <location evidence="1">Membrane</location>
        <topology evidence="1">Multi-pass membrane protein</topology>
    </subcellularLocation>
</comment>
<gene>
    <name evidence="8" type="ORF">BAA01_02120</name>
</gene>
<reference evidence="9" key="1">
    <citation type="submission" date="2016-06" db="EMBL/GenBank/DDBJ databases">
        <authorList>
            <person name="Nascimento L."/>
            <person name="Pereira R.V."/>
            <person name="Martins L.F."/>
            <person name="Quaggio R.B."/>
            <person name="Silva A.M."/>
            <person name="Setubal J.C."/>
        </authorList>
    </citation>
    <scope>NUCLEOTIDE SEQUENCE [LARGE SCALE GENOMIC DNA]</scope>
</reference>
<keyword evidence="3" id="KW-0813">Transport</keyword>
<feature type="transmembrane region" description="Helical" evidence="7">
    <location>
        <begin position="347"/>
        <end position="365"/>
    </location>
</feature>
<evidence type="ECO:0000256" key="2">
    <source>
        <dbReference type="ARBA" id="ARBA00008821"/>
    </source>
</evidence>
<evidence type="ECO:0000256" key="1">
    <source>
        <dbReference type="ARBA" id="ARBA00004141"/>
    </source>
</evidence>
<evidence type="ECO:0000256" key="6">
    <source>
        <dbReference type="ARBA" id="ARBA00023136"/>
    </source>
</evidence>
<accession>A0A1Y3PFT9</accession>
<feature type="transmembrane region" description="Helical" evidence="7">
    <location>
        <begin position="239"/>
        <end position="258"/>
    </location>
</feature>
<feature type="transmembrane region" description="Helical" evidence="7">
    <location>
        <begin position="128"/>
        <end position="150"/>
    </location>
</feature>
<dbReference type="EMBL" id="LZRT01000094">
    <property type="protein sequence ID" value="OUM86173.1"/>
    <property type="molecule type" value="Genomic_DNA"/>
</dbReference>
<protein>
    <submittedName>
        <fullName evidence="8">Uracil/xanthine transporter</fullName>
    </submittedName>
</protein>
<comment type="similarity">
    <text evidence="2">Belongs to the nucleobase:cation symporter-2 (NCS2) (TC 2.A.40) family.</text>
</comment>
<feature type="transmembrane region" description="Helical" evidence="7">
    <location>
        <begin position="101"/>
        <end position="121"/>
    </location>
</feature>
<feature type="transmembrane region" description="Helical" evidence="7">
    <location>
        <begin position="409"/>
        <end position="427"/>
    </location>
</feature>
<evidence type="ECO:0000313" key="9">
    <source>
        <dbReference type="Proteomes" id="UP000196475"/>
    </source>
</evidence>
<dbReference type="PANTHER" id="PTHR42810">
    <property type="entry name" value="PURINE PERMEASE C1399.01C-RELATED"/>
    <property type="match status" value="1"/>
</dbReference>
<sequence>MKDLFKASNWILGLQWLVFLFTNIVVIPISVGAAFGLEQGKIASLLQISFVVTGLACMMQALFGHRRAIMEGQSGLWWGVILSLCSTASAQGVSLETLGGSLGIGIVISGTLTLLIGLSGLGYHLARLFNPAVMGVFMFLLGCQLAGIFLKGMLGIPFGHAPAGEASESAQIDVAVSLLSLVVVIGVILINIKTPPRIGRYALLIGMIAGWALFVQIFQSDEAVGPFPPFRMQPFPFGAPAWDAGIIVTAVLAGLLNLANTFGALKGTEGMYRSETGPAVYRASLSITGVFVGLSGLLGLVPYAPYVSSIGFLQQVGVLRRLPFILGSFMFIVMGIVPWLGQWLTRLPLSVGSAVLFVAYLQLLLSSWNFFRQVEWNTANIYRSAIPLFVGIVIMTMPASYFEPIPALVRPLVSNGLLMGILLALLLENLVRWDRMRWSGRG</sequence>
<dbReference type="NCBIfam" id="NF008502">
    <property type="entry name" value="PRK11412.1"/>
    <property type="match status" value="1"/>
</dbReference>
<dbReference type="InterPro" id="IPR006043">
    <property type="entry name" value="NCS2"/>
</dbReference>
<dbReference type="Proteomes" id="UP000196475">
    <property type="component" value="Unassembled WGS sequence"/>
</dbReference>
<keyword evidence="4 7" id="KW-0812">Transmembrane</keyword>
<feature type="transmembrane region" description="Helical" evidence="7">
    <location>
        <begin position="201"/>
        <end position="219"/>
    </location>
</feature>
<name>A0A1Y3PFT9_9BACI</name>
<proteinExistence type="inferred from homology"/>
<feature type="transmembrane region" description="Helical" evidence="7">
    <location>
        <begin position="12"/>
        <end position="36"/>
    </location>
</feature>